<sequence>MALAVSPKVLLTRLINNLSVTPVRTESIWREWKKIQEPAKWEDGVKYPGFTYYPRPGEVDPPHEPSKLFMVQRIKPWKGTEYWFKQILFDLKIDKEFKQSKVVIVKNTPRNNMMLWRIKHLVKITPITFPDGVPEEGDVFATHLNYKGELQIKKSISEDKVKEVVEVKPNPVQLKKDDIKRHSIQMWMNPWKTLYEN</sequence>
<reference evidence="1" key="1">
    <citation type="submission" date="2021-05" db="EMBL/GenBank/DDBJ databases">
        <authorList>
            <person name="Alioto T."/>
            <person name="Alioto T."/>
            <person name="Gomez Garrido J."/>
        </authorList>
    </citation>
    <scope>NUCLEOTIDE SEQUENCE</scope>
</reference>
<dbReference type="EMBL" id="HBUF01108304">
    <property type="protein sequence ID" value="CAG6639660.1"/>
    <property type="molecule type" value="Transcribed_RNA"/>
</dbReference>
<dbReference type="GO" id="GO:0006412">
    <property type="term" value="P:translation"/>
    <property type="evidence" value="ECO:0007669"/>
    <property type="project" value="InterPro"/>
</dbReference>
<organism evidence="1">
    <name type="scientific">Cacopsylla melanoneura</name>
    <dbReference type="NCBI Taxonomy" id="428564"/>
    <lineage>
        <taxon>Eukaryota</taxon>
        <taxon>Metazoa</taxon>
        <taxon>Ecdysozoa</taxon>
        <taxon>Arthropoda</taxon>
        <taxon>Hexapoda</taxon>
        <taxon>Insecta</taxon>
        <taxon>Pterygota</taxon>
        <taxon>Neoptera</taxon>
        <taxon>Paraneoptera</taxon>
        <taxon>Hemiptera</taxon>
        <taxon>Sternorrhyncha</taxon>
        <taxon>Psylloidea</taxon>
        <taxon>Psyllidae</taxon>
        <taxon>Psyllinae</taxon>
        <taxon>Cacopsylla</taxon>
    </lineage>
</organism>
<protein>
    <submittedName>
        <fullName evidence="1">39S ribosomal protein L30, mitochondrial</fullName>
    </submittedName>
</protein>
<dbReference type="InterPro" id="IPR005996">
    <property type="entry name" value="Ribosomal_uL30_bac-type"/>
</dbReference>
<keyword evidence="1" id="KW-0689">Ribosomal protein</keyword>
<dbReference type="SUPFAM" id="SSF55129">
    <property type="entry name" value="Ribosomal protein L30p/L7e"/>
    <property type="match status" value="1"/>
</dbReference>
<dbReference type="InterPro" id="IPR036919">
    <property type="entry name" value="Ribo_uL30_ferredoxin-like_sf"/>
</dbReference>
<dbReference type="EMBL" id="HBUF01357992">
    <property type="protein sequence ID" value="CAG6718893.1"/>
    <property type="molecule type" value="Transcribed_RNA"/>
</dbReference>
<dbReference type="EMBL" id="HBUF01357993">
    <property type="protein sequence ID" value="CAG6718894.1"/>
    <property type="molecule type" value="Transcribed_RNA"/>
</dbReference>
<dbReference type="EMBL" id="HBUF01108303">
    <property type="protein sequence ID" value="CAG6639659.1"/>
    <property type="molecule type" value="Transcribed_RNA"/>
</dbReference>
<name>A0A8D8QYT7_9HEMI</name>
<dbReference type="PANTHER" id="PTHR15892">
    <property type="entry name" value="MITOCHONDRIAL RIBOSOMAL PROTEIN L30"/>
    <property type="match status" value="1"/>
</dbReference>
<dbReference type="GO" id="GO:0003735">
    <property type="term" value="F:structural constituent of ribosome"/>
    <property type="evidence" value="ECO:0007669"/>
    <property type="project" value="InterPro"/>
</dbReference>
<dbReference type="EMBL" id="HBUF01230494">
    <property type="protein sequence ID" value="CAG6673163.1"/>
    <property type="molecule type" value="Transcribed_RNA"/>
</dbReference>
<accession>A0A8D8QYT7</accession>
<proteinExistence type="predicted"/>
<dbReference type="GO" id="GO:0005739">
    <property type="term" value="C:mitochondrion"/>
    <property type="evidence" value="ECO:0007669"/>
    <property type="project" value="TreeGrafter"/>
</dbReference>
<dbReference type="EMBL" id="HBUF01230495">
    <property type="protein sequence ID" value="CAG6673165.1"/>
    <property type="molecule type" value="Transcribed_RNA"/>
</dbReference>
<dbReference type="AlphaFoldDB" id="A0A8D8QYT7"/>
<dbReference type="GO" id="GO:0015934">
    <property type="term" value="C:large ribosomal subunit"/>
    <property type="evidence" value="ECO:0007669"/>
    <property type="project" value="InterPro"/>
</dbReference>
<dbReference type="EMBL" id="HBUF01230496">
    <property type="protein sequence ID" value="CAG6673167.1"/>
    <property type="molecule type" value="Transcribed_RNA"/>
</dbReference>
<dbReference type="EMBL" id="HBUF01108305">
    <property type="protein sequence ID" value="CAG6639661.1"/>
    <property type="molecule type" value="Transcribed_RNA"/>
</dbReference>
<dbReference type="PANTHER" id="PTHR15892:SF2">
    <property type="entry name" value="LARGE RIBOSOMAL SUBUNIT PROTEIN UL30M"/>
    <property type="match status" value="1"/>
</dbReference>
<evidence type="ECO:0000313" key="1">
    <source>
        <dbReference type="EMBL" id="CAG6639659.1"/>
    </source>
</evidence>
<keyword evidence="1" id="KW-0687">Ribonucleoprotein</keyword>